<protein>
    <submittedName>
        <fullName evidence="1">Uncharacterized protein</fullName>
    </submittedName>
</protein>
<dbReference type="AlphaFoldDB" id="A0A0A8YZM4"/>
<reference evidence="1" key="2">
    <citation type="journal article" date="2015" name="Data Brief">
        <title>Shoot transcriptome of the giant reed, Arundo donax.</title>
        <authorList>
            <person name="Barrero R.A."/>
            <person name="Guerrero F.D."/>
            <person name="Moolhuijzen P."/>
            <person name="Goolsby J.A."/>
            <person name="Tidwell J."/>
            <person name="Bellgard S.E."/>
            <person name="Bellgard M.I."/>
        </authorList>
    </citation>
    <scope>NUCLEOTIDE SEQUENCE</scope>
    <source>
        <tissue evidence="1">Shoot tissue taken approximately 20 cm above the soil surface</tissue>
    </source>
</reference>
<dbReference type="EMBL" id="GBRH01267007">
    <property type="protein sequence ID" value="JAD30888.1"/>
    <property type="molecule type" value="Transcribed_RNA"/>
</dbReference>
<evidence type="ECO:0000313" key="1">
    <source>
        <dbReference type="EMBL" id="JAD30888.1"/>
    </source>
</evidence>
<reference evidence="1" key="1">
    <citation type="submission" date="2014-09" db="EMBL/GenBank/DDBJ databases">
        <authorList>
            <person name="Magalhaes I.L.F."/>
            <person name="Oliveira U."/>
            <person name="Santos F.R."/>
            <person name="Vidigal T.H.D.A."/>
            <person name="Brescovit A.D."/>
            <person name="Santos A.J."/>
        </authorList>
    </citation>
    <scope>NUCLEOTIDE SEQUENCE</scope>
    <source>
        <tissue evidence="1">Shoot tissue taken approximately 20 cm above the soil surface</tissue>
    </source>
</reference>
<sequence length="30" mass="3623">MQQQSLMLCSLKKSILKHNCKGKLHDYWFN</sequence>
<name>A0A0A8YZM4_ARUDO</name>
<accession>A0A0A8YZM4</accession>
<organism evidence="1">
    <name type="scientific">Arundo donax</name>
    <name type="common">Giant reed</name>
    <name type="synonym">Donax arundinaceus</name>
    <dbReference type="NCBI Taxonomy" id="35708"/>
    <lineage>
        <taxon>Eukaryota</taxon>
        <taxon>Viridiplantae</taxon>
        <taxon>Streptophyta</taxon>
        <taxon>Embryophyta</taxon>
        <taxon>Tracheophyta</taxon>
        <taxon>Spermatophyta</taxon>
        <taxon>Magnoliopsida</taxon>
        <taxon>Liliopsida</taxon>
        <taxon>Poales</taxon>
        <taxon>Poaceae</taxon>
        <taxon>PACMAD clade</taxon>
        <taxon>Arundinoideae</taxon>
        <taxon>Arundineae</taxon>
        <taxon>Arundo</taxon>
    </lineage>
</organism>
<proteinExistence type="predicted"/>